<evidence type="ECO:0000313" key="1">
    <source>
        <dbReference type="EMBL" id="JAD72975.1"/>
    </source>
</evidence>
<organism evidence="1">
    <name type="scientific">Arundo donax</name>
    <name type="common">Giant reed</name>
    <name type="synonym">Donax arundinaceus</name>
    <dbReference type="NCBI Taxonomy" id="35708"/>
    <lineage>
        <taxon>Eukaryota</taxon>
        <taxon>Viridiplantae</taxon>
        <taxon>Streptophyta</taxon>
        <taxon>Embryophyta</taxon>
        <taxon>Tracheophyta</taxon>
        <taxon>Spermatophyta</taxon>
        <taxon>Magnoliopsida</taxon>
        <taxon>Liliopsida</taxon>
        <taxon>Poales</taxon>
        <taxon>Poaceae</taxon>
        <taxon>PACMAD clade</taxon>
        <taxon>Arundinoideae</taxon>
        <taxon>Arundineae</taxon>
        <taxon>Arundo</taxon>
    </lineage>
</organism>
<name>A0A0A9CHV1_ARUDO</name>
<proteinExistence type="predicted"/>
<protein>
    <submittedName>
        <fullName evidence="1">Uncharacterized protein</fullName>
    </submittedName>
</protein>
<reference evidence="1" key="1">
    <citation type="submission" date="2014-09" db="EMBL/GenBank/DDBJ databases">
        <authorList>
            <person name="Magalhaes I.L.F."/>
            <person name="Oliveira U."/>
            <person name="Santos F.R."/>
            <person name="Vidigal T.H.D.A."/>
            <person name="Brescovit A.D."/>
            <person name="Santos A.J."/>
        </authorList>
    </citation>
    <scope>NUCLEOTIDE SEQUENCE</scope>
    <source>
        <tissue evidence="1">Shoot tissue taken approximately 20 cm above the soil surface</tissue>
    </source>
</reference>
<dbReference type="EMBL" id="GBRH01224920">
    <property type="protein sequence ID" value="JAD72975.1"/>
    <property type="molecule type" value="Transcribed_RNA"/>
</dbReference>
<accession>A0A0A9CHV1</accession>
<dbReference type="AlphaFoldDB" id="A0A0A9CHV1"/>
<reference evidence="1" key="2">
    <citation type="journal article" date="2015" name="Data Brief">
        <title>Shoot transcriptome of the giant reed, Arundo donax.</title>
        <authorList>
            <person name="Barrero R.A."/>
            <person name="Guerrero F.D."/>
            <person name="Moolhuijzen P."/>
            <person name="Goolsby J.A."/>
            <person name="Tidwell J."/>
            <person name="Bellgard S.E."/>
            <person name="Bellgard M.I."/>
        </authorList>
    </citation>
    <scope>NUCLEOTIDE SEQUENCE</scope>
    <source>
        <tissue evidence="1">Shoot tissue taken approximately 20 cm above the soil surface</tissue>
    </source>
</reference>
<sequence length="104" mass="11876">MERCSVMFGSGRGADLTTPRRWINPYIFLAILPSRHHRRCYRAGEIASWRAARLAGSQTSAVARSTCRTPEMCLQRPIHGSHRFPLSLRISAPLWISLLTRQRT</sequence>